<dbReference type="SUPFAM" id="SSF143422">
    <property type="entry name" value="Transposase IS200-like"/>
    <property type="match status" value="1"/>
</dbReference>
<protein>
    <submittedName>
        <fullName evidence="2">Transposase</fullName>
    </submittedName>
</protein>
<dbReference type="InterPro" id="IPR052715">
    <property type="entry name" value="RAYT_transposase"/>
</dbReference>
<dbReference type="RefSeq" id="WP_354587310.1">
    <property type="nucleotide sequence ID" value="NZ_JBEPNX010000001.1"/>
</dbReference>
<dbReference type="GO" id="GO:0043565">
    <property type="term" value="F:sequence-specific DNA binding"/>
    <property type="evidence" value="ECO:0007669"/>
    <property type="project" value="TreeGrafter"/>
</dbReference>
<dbReference type="PANTHER" id="PTHR36966:SF1">
    <property type="entry name" value="REP-ASSOCIATED TYROSINE TRANSPOSASE"/>
    <property type="match status" value="1"/>
</dbReference>
<dbReference type="Proteomes" id="UP000525652">
    <property type="component" value="Unassembled WGS sequence"/>
</dbReference>
<sequence length="193" mass="22800">MPHKGRHSRGYLPHIDSSGITQFITLRLFDAVPTQLIERWKEELAQTSEFSEDSEERKRQLVRRIARFEDRGHGECFFLEPTVSRFAAQTLIQDLENVGNWVIMPNHIHFLFRPAPEPSLGLQIKNLKGKTARGANKLLNRRGTFWFPDYFDRMIRDEEHLRKTRYYIEQNPVKAGLVPRAEDWQFSSAYNRE</sequence>
<dbReference type="PANTHER" id="PTHR36966">
    <property type="entry name" value="REP-ASSOCIATED TYROSINE TRANSPOSASE"/>
    <property type="match status" value="1"/>
</dbReference>
<comment type="caution">
    <text evidence="2">The sequence shown here is derived from an EMBL/GenBank/DDBJ whole genome shotgun (WGS) entry which is preliminary data.</text>
</comment>
<feature type="domain" description="Transposase IS200-like" evidence="1">
    <location>
        <begin position="17"/>
        <end position="171"/>
    </location>
</feature>
<reference evidence="2 3" key="1">
    <citation type="submission" date="2020-07" db="EMBL/GenBank/DDBJ databases">
        <authorList>
            <person name="Feng X."/>
        </authorList>
    </citation>
    <scope>NUCLEOTIDE SEQUENCE [LARGE SCALE GENOMIC DNA]</scope>
    <source>
        <strain evidence="2 3">JCM14086</strain>
    </source>
</reference>
<dbReference type="AlphaFoldDB" id="A0A7X1E6K3"/>
<dbReference type="Gene3D" id="3.30.70.1290">
    <property type="entry name" value="Transposase IS200-like"/>
    <property type="match status" value="1"/>
</dbReference>
<gene>
    <name evidence="2" type="ORF">H5P30_20770</name>
</gene>
<evidence type="ECO:0000259" key="1">
    <source>
        <dbReference type="SMART" id="SM01321"/>
    </source>
</evidence>
<proteinExistence type="predicted"/>
<keyword evidence="3" id="KW-1185">Reference proteome</keyword>
<accession>A0A7X1E6K3</accession>
<evidence type="ECO:0000313" key="2">
    <source>
        <dbReference type="EMBL" id="MBC2604221.1"/>
    </source>
</evidence>
<dbReference type="InterPro" id="IPR002686">
    <property type="entry name" value="Transposase_17"/>
</dbReference>
<organism evidence="2 3">
    <name type="scientific">Puniceicoccus vermicola</name>
    <dbReference type="NCBI Taxonomy" id="388746"/>
    <lineage>
        <taxon>Bacteria</taxon>
        <taxon>Pseudomonadati</taxon>
        <taxon>Verrucomicrobiota</taxon>
        <taxon>Opitutia</taxon>
        <taxon>Puniceicoccales</taxon>
        <taxon>Puniceicoccaceae</taxon>
        <taxon>Puniceicoccus</taxon>
    </lineage>
</organism>
<dbReference type="SMART" id="SM01321">
    <property type="entry name" value="Y1_Tnp"/>
    <property type="match status" value="1"/>
</dbReference>
<dbReference type="GO" id="GO:0006313">
    <property type="term" value="P:DNA transposition"/>
    <property type="evidence" value="ECO:0007669"/>
    <property type="project" value="InterPro"/>
</dbReference>
<evidence type="ECO:0000313" key="3">
    <source>
        <dbReference type="Proteomes" id="UP000525652"/>
    </source>
</evidence>
<dbReference type="EMBL" id="JACHVA010000139">
    <property type="protein sequence ID" value="MBC2604221.1"/>
    <property type="molecule type" value="Genomic_DNA"/>
</dbReference>
<dbReference type="GO" id="GO:0004803">
    <property type="term" value="F:transposase activity"/>
    <property type="evidence" value="ECO:0007669"/>
    <property type="project" value="InterPro"/>
</dbReference>
<name>A0A7X1E6K3_9BACT</name>
<dbReference type="InterPro" id="IPR036515">
    <property type="entry name" value="Transposase_17_sf"/>
</dbReference>
<dbReference type="Pfam" id="PF01797">
    <property type="entry name" value="Y1_Tnp"/>
    <property type="match status" value="1"/>
</dbReference>